<name>A0A8S5LEE7_9CAUD</name>
<evidence type="ECO:0000313" key="1">
    <source>
        <dbReference type="EMBL" id="DAD68310.1"/>
    </source>
</evidence>
<accession>A0A8S5LEE7</accession>
<protein>
    <submittedName>
        <fullName evidence="1">Uncharacterized protein</fullName>
    </submittedName>
</protein>
<proteinExistence type="predicted"/>
<dbReference type="EMBL" id="BK014699">
    <property type="protein sequence ID" value="DAD68310.1"/>
    <property type="molecule type" value="Genomic_DNA"/>
</dbReference>
<organism evidence="1">
    <name type="scientific">Podoviridae sp. ct4s49</name>
    <dbReference type="NCBI Taxonomy" id="2823555"/>
    <lineage>
        <taxon>Viruses</taxon>
        <taxon>Duplodnaviria</taxon>
        <taxon>Heunggongvirae</taxon>
        <taxon>Uroviricota</taxon>
        <taxon>Caudoviricetes</taxon>
    </lineage>
</organism>
<sequence>MKKLKRKIKERRQIWNWHWQDRLKTGANGDKEVMGK</sequence>
<reference evidence="1" key="1">
    <citation type="journal article" date="2021" name="Proc. Natl. Acad. Sci. U.S.A.">
        <title>A Catalog of Tens of Thousands of Viruses from Human Metagenomes Reveals Hidden Associations with Chronic Diseases.</title>
        <authorList>
            <person name="Tisza M.J."/>
            <person name="Buck C.B."/>
        </authorList>
    </citation>
    <scope>NUCLEOTIDE SEQUENCE</scope>
    <source>
        <strain evidence="1">Ct4s49</strain>
    </source>
</reference>